<feature type="compositionally biased region" description="Low complexity" evidence="1">
    <location>
        <begin position="211"/>
        <end position="223"/>
    </location>
</feature>
<dbReference type="KEGG" id="far:ABE41_002855"/>
<gene>
    <name evidence="3" type="ORF">ABE41_002855</name>
</gene>
<dbReference type="OrthoDB" id="2989382at2"/>
<dbReference type="RefSeq" id="WP_066286336.1">
    <property type="nucleotide sequence ID" value="NZ_CP016761.1"/>
</dbReference>
<evidence type="ECO:0000259" key="2">
    <source>
        <dbReference type="Pfam" id="PF13144"/>
    </source>
</evidence>
<evidence type="ECO:0000256" key="1">
    <source>
        <dbReference type="SAM" id="MobiDB-lite"/>
    </source>
</evidence>
<reference evidence="3 4" key="1">
    <citation type="submission" date="2016-08" db="EMBL/GenBank/DDBJ databases">
        <title>Complete genome sequence of Fictibacillus arsenicus G25-54, a strain with toxicity to nematodes and a potential arsenic-resistance activity.</title>
        <authorList>
            <person name="Zheng Z."/>
        </authorList>
    </citation>
    <scope>NUCLEOTIDE SEQUENCE [LARGE SCALE GENOMIC DNA]</scope>
    <source>
        <strain evidence="3 4">G25-54</strain>
    </source>
</reference>
<dbReference type="Gene3D" id="3.90.1210.10">
    <property type="entry name" value="Antifreeze-like/N-acetylneuraminic acid synthase C-terminal domain"/>
    <property type="match status" value="1"/>
</dbReference>
<proteinExistence type="predicted"/>
<organism evidence="3 4">
    <name type="scientific">Fictibacillus arsenicus</name>
    <dbReference type="NCBI Taxonomy" id="255247"/>
    <lineage>
        <taxon>Bacteria</taxon>
        <taxon>Bacillati</taxon>
        <taxon>Bacillota</taxon>
        <taxon>Bacilli</taxon>
        <taxon>Bacillales</taxon>
        <taxon>Fictibacillaceae</taxon>
        <taxon>Fictibacillus</taxon>
    </lineage>
</organism>
<dbReference type="NCBIfam" id="TIGR03177">
    <property type="entry name" value="pilus_cpaB"/>
    <property type="match status" value="1"/>
</dbReference>
<protein>
    <submittedName>
        <fullName evidence="3">Flp pilus assembly protein CpaB</fullName>
    </submittedName>
</protein>
<evidence type="ECO:0000313" key="3">
    <source>
        <dbReference type="EMBL" id="ANX10952.1"/>
    </source>
</evidence>
<dbReference type="AlphaFoldDB" id="A0A1B1Z0E7"/>
<dbReference type="InterPro" id="IPR017592">
    <property type="entry name" value="Pilus_assmbl_Flp-typ_CpaB"/>
</dbReference>
<feature type="region of interest" description="Disordered" evidence="1">
    <location>
        <begin position="207"/>
        <end position="250"/>
    </location>
</feature>
<name>A0A1B1Z0E7_9BACL</name>
<accession>A0A1B1Z0E7</accession>
<dbReference type="EMBL" id="CP016761">
    <property type="protein sequence ID" value="ANX10952.1"/>
    <property type="molecule type" value="Genomic_DNA"/>
</dbReference>
<keyword evidence="4" id="KW-1185">Reference proteome</keyword>
<dbReference type="Pfam" id="PF13144">
    <property type="entry name" value="ChapFlgA"/>
    <property type="match status" value="1"/>
</dbReference>
<sequence>MIDAKRKALIFLSLAFILAIVTAGLILNEIKQAQTAMGETVKVASAKEDISSNKSINEDQVTWIEMPKSSVVSSFIQKESDLNKKIVLVDIKKGDVISKNMLRDNVDIPADHRVVLLNPTENVLIDEDVKPGDLVDIIVSTEEKEGLKTQRILKNVSVVSSETVETKDGNSQIIKVSLNVKDAEQLIHYQNKAKQIRVLLVNTVQDEKSEPANAPEKPAQQPAKQEKPKAPAQPATPAPKPEQPASKPAN</sequence>
<dbReference type="InterPro" id="IPR017585">
    <property type="entry name" value="SAF_FlgA"/>
</dbReference>
<evidence type="ECO:0000313" key="4">
    <source>
        <dbReference type="Proteomes" id="UP000077412"/>
    </source>
</evidence>
<dbReference type="Proteomes" id="UP000077412">
    <property type="component" value="Chromosome"/>
</dbReference>
<dbReference type="CDD" id="cd11614">
    <property type="entry name" value="SAF_CpaB_FlgA_like"/>
    <property type="match status" value="1"/>
</dbReference>
<feature type="domain" description="Flagella basal body P-ring formation protein FlgA SAF" evidence="2">
    <location>
        <begin position="42"/>
        <end position="124"/>
    </location>
</feature>
<dbReference type="STRING" id="255247.ABE41_002855"/>